<keyword evidence="2" id="KW-0472">Membrane</keyword>
<dbReference type="AlphaFoldDB" id="A0A1I6VQU3"/>
<accession>A0A1I6VQU3</accession>
<dbReference type="PANTHER" id="PTHR34220:SF7">
    <property type="entry name" value="SENSOR HISTIDINE KINASE YPDA"/>
    <property type="match status" value="1"/>
</dbReference>
<dbReference type="RefSeq" id="WP_093367519.1">
    <property type="nucleotide sequence ID" value="NZ_FOZZ01000016.1"/>
</dbReference>
<dbReference type="InterPro" id="IPR010559">
    <property type="entry name" value="Sig_transdc_His_kin_internal"/>
</dbReference>
<dbReference type="EMBL" id="FOZZ01000016">
    <property type="protein sequence ID" value="SFT16068.1"/>
    <property type="molecule type" value="Genomic_DNA"/>
</dbReference>
<sequence length="488" mass="57712">MEHVQLFADRNLLTVFLWHVTFVYLIVHVILSATIYGNTKDKVFLYYFGYVFLLFTYVVTRNYYFMEIRSYLFVHLYTFYVQVIYLCIYFYFGLSIINFKTYYLKFTRWTYRYMWVMIGIGTLIFVAGLFKWIPPGYMADYYHKVFFPIHTAIALFIIYRTFSLRQERLRYYFLIGTIIYIILGTIAVVTTFYRTPGALIQPISYFYIGIIIESTFFAVGLGIRIKRVYTDKLETERRLNATQQELQVQMLQQIEQQEQRNISLQQEKELQVLATQVAQLENKVLRSQMNSHFIFNVLNSIKAYIIEKDVTKAVTYLNKFSKLMRRVLEASRDENHTLADEINAIRLYVDIEKMRVSDSLASVVNINIQQDAETIPFPALLIQPFVENAIWHGLMPSHRGKELSIQVFNIDTGILIEIMDNGIGYSNSLREKKTLSTHRSHGMDITKERIAQFNKKNKPQISFGIEDRIDMIGTRVWIRIDTYDLYNK</sequence>
<keyword evidence="1" id="KW-0175">Coiled coil</keyword>
<evidence type="ECO:0000259" key="3">
    <source>
        <dbReference type="Pfam" id="PF06580"/>
    </source>
</evidence>
<feature type="transmembrane region" description="Helical" evidence="2">
    <location>
        <begin position="205"/>
        <end position="223"/>
    </location>
</feature>
<protein>
    <submittedName>
        <fullName evidence="5">7TM diverse intracellular signalling</fullName>
    </submittedName>
</protein>
<dbReference type="InterPro" id="IPR050640">
    <property type="entry name" value="Bact_2-comp_sensor_kinase"/>
</dbReference>
<dbReference type="GO" id="GO:0016020">
    <property type="term" value="C:membrane"/>
    <property type="evidence" value="ECO:0007669"/>
    <property type="project" value="InterPro"/>
</dbReference>
<dbReference type="SUPFAM" id="SSF55874">
    <property type="entry name" value="ATPase domain of HSP90 chaperone/DNA topoisomerase II/histidine kinase"/>
    <property type="match status" value="1"/>
</dbReference>
<evidence type="ECO:0000256" key="2">
    <source>
        <dbReference type="SAM" id="Phobius"/>
    </source>
</evidence>
<proteinExistence type="predicted"/>
<dbReference type="Gene3D" id="3.30.565.10">
    <property type="entry name" value="Histidine kinase-like ATPase, C-terminal domain"/>
    <property type="match status" value="1"/>
</dbReference>
<name>A0A1I6VQU3_9SPHI</name>
<dbReference type="PANTHER" id="PTHR34220">
    <property type="entry name" value="SENSOR HISTIDINE KINASE YPDA"/>
    <property type="match status" value="1"/>
</dbReference>
<feature type="domain" description="Signal transduction histidine kinase internal region" evidence="3">
    <location>
        <begin position="281"/>
        <end position="360"/>
    </location>
</feature>
<feature type="transmembrane region" description="Helical" evidence="2">
    <location>
        <begin position="43"/>
        <end position="60"/>
    </location>
</feature>
<dbReference type="InterPro" id="IPR036890">
    <property type="entry name" value="HATPase_C_sf"/>
</dbReference>
<dbReference type="Proteomes" id="UP000198785">
    <property type="component" value="Unassembled WGS sequence"/>
</dbReference>
<dbReference type="GO" id="GO:0000155">
    <property type="term" value="F:phosphorelay sensor kinase activity"/>
    <property type="evidence" value="ECO:0007669"/>
    <property type="project" value="InterPro"/>
</dbReference>
<evidence type="ECO:0000313" key="6">
    <source>
        <dbReference type="Proteomes" id="UP000198785"/>
    </source>
</evidence>
<evidence type="ECO:0000256" key="1">
    <source>
        <dbReference type="SAM" id="Coils"/>
    </source>
</evidence>
<feature type="transmembrane region" description="Helical" evidence="2">
    <location>
        <begin position="12"/>
        <end position="31"/>
    </location>
</feature>
<dbReference type="STRING" id="683125.SAMN05660206_11645"/>
<feature type="transmembrane region" description="Helical" evidence="2">
    <location>
        <begin position="171"/>
        <end position="193"/>
    </location>
</feature>
<feature type="transmembrane region" description="Helical" evidence="2">
    <location>
        <begin position="113"/>
        <end position="133"/>
    </location>
</feature>
<organism evidence="5 6">
    <name type="scientific">Sphingobacterium wenxiniae</name>
    <dbReference type="NCBI Taxonomy" id="683125"/>
    <lineage>
        <taxon>Bacteria</taxon>
        <taxon>Pseudomonadati</taxon>
        <taxon>Bacteroidota</taxon>
        <taxon>Sphingobacteriia</taxon>
        <taxon>Sphingobacteriales</taxon>
        <taxon>Sphingobacteriaceae</taxon>
        <taxon>Sphingobacterium</taxon>
    </lineage>
</organism>
<dbReference type="InterPro" id="IPR011623">
    <property type="entry name" value="7TMR_DISM_rcpt_extracell_dom1"/>
</dbReference>
<feature type="coiled-coil region" evidence="1">
    <location>
        <begin position="247"/>
        <end position="283"/>
    </location>
</feature>
<keyword evidence="2" id="KW-0812">Transmembrane</keyword>
<dbReference type="Pfam" id="PF06580">
    <property type="entry name" value="His_kinase"/>
    <property type="match status" value="1"/>
</dbReference>
<reference evidence="5 6" key="1">
    <citation type="submission" date="2016-10" db="EMBL/GenBank/DDBJ databases">
        <authorList>
            <person name="de Groot N.N."/>
        </authorList>
    </citation>
    <scope>NUCLEOTIDE SEQUENCE [LARGE SCALE GENOMIC DNA]</scope>
    <source>
        <strain evidence="5 6">DSM 22789</strain>
    </source>
</reference>
<evidence type="ECO:0000313" key="5">
    <source>
        <dbReference type="EMBL" id="SFT16068.1"/>
    </source>
</evidence>
<feature type="transmembrane region" description="Helical" evidence="2">
    <location>
        <begin position="145"/>
        <end position="162"/>
    </location>
</feature>
<feature type="domain" description="7TM-DISM receptor extracellular" evidence="4">
    <location>
        <begin position="18"/>
        <end position="223"/>
    </location>
</feature>
<dbReference type="Pfam" id="PF07695">
    <property type="entry name" value="7TMR-DISM_7TM"/>
    <property type="match status" value="1"/>
</dbReference>
<evidence type="ECO:0000259" key="4">
    <source>
        <dbReference type="Pfam" id="PF07695"/>
    </source>
</evidence>
<feature type="transmembrane region" description="Helical" evidence="2">
    <location>
        <begin position="72"/>
        <end position="92"/>
    </location>
</feature>
<gene>
    <name evidence="5" type="ORF">SAMN05660206_11645</name>
</gene>
<keyword evidence="2" id="KW-1133">Transmembrane helix</keyword>
<keyword evidence="6" id="KW-1185">Reference proteome</keyword>